<evidence type="ECO:0000313" key="1">
    <source>
        <dbReference type="EMBL" id="OGL73428.1"/>
    </source>
</evidence>
<protein>
    <submittedName>
        <fullName evidence="1">Uncharacterized protein</fullName>
    </submittedName>
</protein>
<sequence length="178" mass="20356">MRRITLIVIAAGVVGFLFIQDIQLDRQLSIRTDFSGATPYFSALGPPTRVEREGEANRFFAEPVYFDLRLPRWFSEAEVKFRWRADDLPDPKIGVALEPSDDNIQGRFTLFDTKRVSEEDGFVVSETTLPIASLPRTRYGVRVFFSVPGVSREIPFFVESVAVVARRKSLIEELRRIL</sequence>
<evidence type="ECO:0000313" key="2">
    <source>
        <dbReference type="Proteomes" id="UP000176303"/>
    </source>
</evidence>
<dbReference type="EMBL" id="MGDZ01000032">
    <property type="protein sequence ID" value="OGL73428.1"/>
    <property type="molecule type" value="Genomic_DNA"/>
</dbReference>
<organism evidence="1 2">
    <name type="scientific">Candidatus Uhrbacteria bacterium RIFCSPHIGHO2_02_FULL_57_19</name>
    <dbReference type="NCBI Taxonomy" id="1802391"/>
    <lineage>
        <taxon>Bacteria</taxon>
        <taxon>Candidatus Uhriibacteriota</taxon>
    </lineage>
</organism>
<comment type="caution">
    <text evidence="1">The sequence shown here is derived from an EMBL/GenBank/DDBJ whole genome shotgun (WGS) entry which is preliminary data.</text>
</comment>
<dbReference type="STRING" id="1802391.A3D72_03260"/>
<name>A0A1F7U6H2_9BACT</name>
<proteinExistence type="predicted"/>
<dbReference type="AlphaFoldDB" id="A0A1F7U6H2"/>
<gene>
    <name evidence="1" type="ORF">A3D72_03260</name>
</gene>
<accession>A0A1F7U6H2</accession>
<reference evidence="1 2" key="1">
    <citation type="journal article" date="2016" name="Nat. Commun.">
        <title>Thousands of microbial genomes shed light on interconnected biogeochemical processes in an aquifer system.</title>
        <authorList>
            <person name="Anantharaman K."/>
            <person name="Brown C.T."/>
            <person name="Hug L.A."/>
            <person name="Sharon I."/>
            <person name="Castelle C.J."/>
            <person name="Probst A.J."/>
            <person name="Thomas B.C."/>
            <person name="Singh A."/>
            <person name="Wilkins M.J."/>
            <person name="Karaoz U."/>
            <person name="Brodie E.L."/>
            <person name="Williams K.H."/>
            <person name="Hubbard S.S."/>
            <person name="Banfield J.F."/>
        </authorList>
    </citation>
    <scope>NUCLEOTIDE SEQUENCE [LARGE SCALE GENOMIC DNA]</scope>
</reference>
<dbReference type="Proteomes" id="UP000176303">
    <property type="component" value="Unassembled WGS sequence"/>
</dbReference>